<dbReference type="InterPro" id="IPR010260">
    <property type="entry name" value="AlpA"/>
</dbReference>
<dbReference type="InterPro" id="IPR009061">
    <property type="entry name" value="DNA-bd_dom_put_sf"/>
</dbReference>
<dbReference type="eggNOG" id="COG3311">
    <property type="taxonomic scope" value="Bacteria"/>
</dbReference>
<dbReference type="KEGG" id="fcn:FN3523_0015"/>
<accession>F4BI78</accession>
<sequence>MSLKILRLSQVVEMTGTSKSTIYRWINANQFPKPINLSHASVGWLEADINDWIQSKIQARG</sequence>
<name>F4BI78_9GAMM</name>
<organism evidence="1 2">
    <name type="scientific">Francisella hispaniensis</name>
    <dbReference type="NCBI Taxonomy" id="622488"/>
    <lineage>
        <taxon>Bacteria</taxon>
        <taxon>Pseudomonadati</taxon>
        <taxon>Pseudomonadota</taxon>
        <taxon>Gammaproteobacteria</taxon>
        <taxon>Thiotrichales</taxon>
        <taxon>Francisellaceae</taxon>
        <taxon>Francisella</taxon>
    </lineage>
</organism>
<dbReference type="RefSeq" id="WP_014547354.1">
    <property type="nucleotide sequence ID" value="NC_017449.1"/>
</dbReference>
<dbReference type="SUPFAM" id="SSF46955">
    <property type="entry name" value="Putative DNA-binding domain"/>
    <property type="match status" value="1"/>
</dbReference>
<gene>
    <name evidence="1" type="ordered locus">FN3523_0015</name>
</gene>
<evidence type="ECO:0000313" key="1">
    <source>
        <dbReference type="EMBL" id="AEB27872.1"/>
    </source>
</evidence>
<dbReference type="PANTHER" id="PTHR36154">
    <property type="entry name" value="DNA-BINDING TRANSCRIPTIONAL ACTIVATOR ALPA"/>
    <property type="match status" value="1"/>
</dbReference>
<dbReference type="EMBL" id="CP002558">
    <property type="protein sequence ID" value="AEB27872.1"/>
    <property type="molecule type" value="Genomic_DNA"/>
</dbReference>
<dbReference type="AlphaFoldDB" id="F4BI78"/>
<dbReference type="Gene3D" id="1.10.238.160">
    <property type="match status" value="1"/>
</dbReference>
<dbReference type="PANTHER" id="PTHR36154:SF1">
    <property type="entry name" value="DNA-BINDING TRANSCRIPTIONAL ACTIVATOR ALPA"/>
    <property type="match status" value="1"/>
</dbReference>
<reference evidence="2" key="1">
    <citation type="journal article" date="2011" name="Appl. Environ. Microbiol.">
        <title>Common ancestry and novel genetic traits of Francisella novicida-like isolates from North America and Australia as revealed by comparative genomic analyses.</title>
        <authorList>
            <person name="Siddaramappa S."/>
            <person name="Challacombe J.F."/>
            <person name="Petersen J.M."/>
            <person name="Pillai S."/>
            <person name="Hogg G."/>
            <person name="Kuske C.R."/>
        </authorList>
    </citation>
    <scope>NUCLEOTIDE SEQUENCE [LARGE SCALE GENOMIC DNA]</scope>
    <source>
        <strain evidence="2">3523</strain>
    </source>
</reference>
<dbReference type="PATRIC" id="fig|676032.3.peg.16"/>
<dbReference type="Proteomes" id="UP000008303">
    <property type="component" value="Chromosome"/>
</dbReference>
<evidence type="ECO:0000313" key="2">
    <source>
        <dbReference type="Proteomes" id="UP000008303"/>
    </source>
</evidence>
<dbReference type="Pfam" id="PF05930">
    <property type="entry name" value="Phage_AlpA"/>
    <property type="match status" value="1"/>
</dbReference>
<dbReference type="InterPro" id="IPR052931">
    <property type="entry name" value="Prophage_regulatory_activator"/>
</dbReference>
<dbReference type="HOGENOM" id="CLU_140176_15_1_6"/>
<protein>
    <submittedName>
        <fullName evidence="1">Regulatory protein, AlpA family</fullName>
    </submittedName>
</protein>
<proteinExistence type="predicted"/>